<dbReference type="SMART" id="SM01022">
    <property type="entry name" value="ASCH"/>
    <property type="match status" value="1"/>
</dbReference>
<dbReference type="Gene3D" id="2.30.130.30">
    <property type="entry name" value="Hypothetical protein"/>
    <property type="match status" value="1"/>
</dbReference>
<dbReference type="InterPro" id="IPR007374">
    <property type="entry name" value="ASCH_domain"/>
</dbReference>
<gene>
    <name evidence="2" type="ORF">FN960_03510</name>
</gene>
<dbReference type="InterPro" id="IPR015947">
    <property type="entry name" value="PUA-like_sf"/>
</dbReference>
<dbReference type="SUPFAM" id="SSF88697">
    <property type="entry name" value="PUA domain-like"/>
    <property type="match status" value="1"/>
</dbReference>
<reference evidence="2 3" key="1">
    <citation type="submission" date="2019-07" db="EMBL/GenBank/DDBJ databases">
        <authorList>
            <person name="Park Y.J."/>
            <person name="Jeong S.E."/>
            <person name="Jung H.S."/>
        </authorList>
    </citation>
    <scope>NUCLEOTIDE SEQUENCE [LARGE SCALE GENOMIC DNA]</scope>
    <source>
        <strain evidence="3">P16(2019)</strain>
    </source>
</reference>
<dbReference type="AlphaFoldDB" id="A0A554A1N9"/>
<organism evidence="2 3">
    <name type="scientific">Alkalicoccobacillus porphyridii</name>
    <dbReference type="NCBI Taxonomy" id="2597270"/>
    <lineage>
        <taxon>Bacteria</taxon>
        <taxon>Bacillati</taxon>
        <taxon>Bacillota</taxon>
        <taxon>Bacilli</taxon>
        <taxon>Bacillales</taxon>
        <taxon>Bacillaceae</taxon>
        <taxon>Alkalicoccobacillus</taxon>
    </lineage>
</organism>
<keyword evidence="3" id="KW-1185">Reference proteome</keyword>
<dbReference type="PIRSF" id="PIRSF016134">
    <property type="entry name" value="UCP016134"/>
    <property type="match status" value="1"/>
</dbReference>
<dbReference type="EMBL" id="VLXZ01000002">
    <property type="protein sequence ID" value="TSB47603.1"/>
    <property type="molecule type" value="Genomic_DNA"/>
</dbReference>
<accession>A0A554A1N9</accession>
<dbReference type="Proteomes" id="UP000318521">
    <property type="component" value="Unassembled WGS sequence"/>
</dbReference>
<dbReference type="InterPro" id="IPR016645">
    <property type="entry name" value="UCP016134"/>
</dbReference>
<evidence type="ECO:0000259" key="1">
    <source>
        <dbReference type="SMART" id="SM01022"/>
    </source>
</evidence>
<name>A0A554A1N9_9BACI</name>
<protein>
    <submittedName>
        <fullName evidence="2">ASCH domain-containing protein</fullName>
    </submittedName>
</protein>
<proteinExistence type="predicted"/>
<dbReference type="CDD" id="cd06555">
    <property type="entry name" value="ASCH_PF0470_like"/>
    <property type="match status" value="1"/>
</dbReference>
<sequence>MIGGGWIMNHMMGLYDEPFALMKNGRKTVEVRLNDEKRQRLRVGDHIDFIKAPVQDDRLKMIVTELKKFESFRELYESVPIEDLGEEGMSVNQLLNETYLIYSQESEQKFGALAIYVEQVE</sequence>
<evidence type="ECO:0000313" key="3">
    <source>
        <dbReference type="Proteomes" id="UP000318521"/>
    </source>
</evidence>
<comment type="caution">
    <text evidence="2">The sequence shown here is derived from an EMBL/GenBank/DDBJ whole genome shotgun (WGS) entry which is preliminary data.</text>
</comment>
<dbReference type="OrthoDB" id="9790388at2"/>
<evidence type="ECO:0000313" key="2">
    <source>
        <dbReference type="EMBL" id="TSB47603.1"/>
    </source>
</evidence>
<dbReference type="Pfam" id="PF04266">
    <property type="entry name" value="ASCH"/>
    <property type="match status" value="1"/>
</dbReference>
<feature type="domain" description="ASCH" evidence="1">
    <location>
        <begin position="12"/>
        <end position="121"/>
    </location>
</feature>